<dbReference type="EMBL" id="WISR01000115">
    <property type="protein sequence ID" value="MQW33414.1"/>
    <property type="molecule type" value="Genomic_DNA"/>
</dbReference>
<evidence type="ECO:0000313" key="3">
    <source>
        <dbReference type="Proteomes" id="UP000429484"/>
    </source>
</evidence>
<comment type="caution">
    <text evidence="2">The sequence shown here is derived from an EMBL/GenBank/DDBJ whole genome shotgun (WGS) entry which is preliminary data.</text>
</comment>
<sequence length="438" mass="48827">MDIQQRPGTPLCEDDICEIVAHWFKQRGFAVDWKIDATSARAARATETTQPGWKSASSVTALFSRKPTLCPLLSESGQGGRGWSSEATDGAGKFIHGSGERGSDLMHSSCAVHRVFFTQNTTCYKLDNPNVAIGNGPCLTAWMRFFSDLPISRDLLHTYSGEDEMTIPRRLFVKSGVLIASAALYSPWVSKVRAQGTDIEELDFGFDAPVQWPLGEPIPTLDEYEKQLDPITGPENPFRSERKRADELLREMEAFSKGGKSPYEIAKHFLDWRQGNVQGDSEKDRKDRRYFTREWPVRGNPIIMGFFDATGLRTPVGDTTYWCAAFVSDCIRRSLISKGENGRLWPYNQGAASAAYRSFGDSVTSPRSGDIVVFQNSSEAWRGHVGFVHGVDGNIIRVLGGNQGAQNEFNGGEINVSPFNRNSPRLRFHSFRRHDILG</sequence>
<name>A0AAW9TN72_RHIML</name>
<evidence type="ECO:0000259" key="1">
    <source>
        <dbReference type="Pfam" id="PF05257"/>
    </source>
</evidence>
<dbReference type="InterPro" id="IPR007921">
    <property type="entry name" value="CHAP_dom"/>
</dbReference>
<dbReference type="AlphaFoldDB" id="A0AAW9TN72"/>
<proteinExistence type="predicted"/>
<gene>
    <name evidence="2" type="ORF">GHK53_11500</name>
</gene>
<dbReference type="SUPFAM" id="SSF54001">
    <property type="entry name" value="Cysteine proteinases"/>
    <property type="match status" value="1"/>
</dbReference>
<dbReference type="Pfam" id="PF05257">
    <property type="entry name" value="CHAP"/>
    <property type="match status" value="1"/>
</dbReference>
<dbReference type="InterPro" id="IPR038765">
    <property type="entry name" value="Papain-like_cys_pep_sf"/>
</dbReference>
<accession>A0AAW9TN72</accession>
<dbReference type="Proteomes" id="UP000429484">
    <property type="component" value="Unassembled WGS sequence"/>
</dbReference>
<organism evidence="2 3">
    <name type="scientific">Rhizobium meliloti</name>
    <name type="common">Ensifer meliloti</name>
    <name type="synonym">Sinorhizobium meliloti</name>
    <dbReference type="NCBI Taxonomy" id="382"/>
    <lineage>
        <taxon>Bacteria</taxon>
        <taxon>Pseudomonadati</taxon>
        <taxon>Pseudomonadota</taxon>
        <taxon>Alphaproteobacteria</taxon>
        <taxon>Hyphomicrobiales</taxon>
        <taxon>Rhizobiaceae</taxon>
        <taxon>Sinorhizobium/Ensifer group</taxon>
        <taxon>Sinorhizobium</taxon>
    </lineage>
</organism>
<feature type="domain" description="Peptidase C51" evidence="1">
    <location>
        <begin position="318"/>
        <end position="402"/>
    </location>
</feature>
<evidence type="ECO:0000313" key="2">
    <source>
        <dbReference type="EMBL" id="MQW33414.1"/>
    </source>
</evidence>
<protein>
    <submittedName>
        <fullName evidence="2">CHAP domain-containing protein</fullName>
    </submittedName>
</protein>
<dbReference type="Gene3D" id="3.90.1720.10">
    <property type="entry name" value="endopeptidase domain like (from Nostoc punctiforme)"/>
    <property type="match status" value="1"/>
</dbReference>
<reference evidence="2 3" key="1">
    <citation type="journal article" date="2013" name="Genome Biol.">
        <title>Comparative genomics of the core and accessory genomes of 48 Sinorhizobium strains comprising five genospecies.</title>
        <authorList>
            <person name="Sugawara M."/>
            <person name="Epstein B."/>
            <person name="Badgley B.D."/>
            <person name="Unno T."/>
            <person name="Xu L."/>
            <person name="Reese J."/>
            <person name="Gyaneshwar P."/>
            <person name="Denny R."/>
            <person name="Mudge J."/>
            <person name="Bharti A.K."/>
            <person name="Farmer A.D."/>
            <person name="May G.D."/>
            <person name="Woodward J.E."/>
            <person name="Medigue C."/>
            <person name="Vallenet D."/>
            <person name="Lajus A."/>
            <person name="Rouy Z."/>
            <person name="Martinez-Vaz B."/>
            <person name="Tiffin P."/>
            <person name="Young N.D."/>
            <person name="Sadowsky M.J."/>
        </authorList>
    </citation>
    <scope>NUCLEOTIDE SEQUENCE [LARGE SCALE GENOMIC DNA]</scope>
    <source>
        <strain evidence="2 3">N6B1</strain>
    </source>
</reference>